<dbReference type="RefSeq" id="WP_219533119.1">
    <property type="nucleotide sequence ID" value="NZ_JAHKRM010000016.1"/>
</dbReference>
<sequence>MKPLTVTAAATALIALPFAGGAFADTAKPHPTTTVTPGPKTTPTTLPTAPVKTARPTPTADTLYVQETKRRDHTSLDVSVNPSRVKQGASYGVTIVVKGAPAGGKATITSPEGKSYRVSLDQRKVTKTLTVPAHAKPGTKTVSVKVGNRVATATFTVVGRAHRDDHRHEGK</sequence>
<accession>A0ABW4G9S2</accession>
<keyword evidence="2" id="KW-0732">Signal</keyword>
<organism evidence="3 4">
    <name type="scientific">Nonomuraea guangzhouensis</name>
    <dbReference type="NCBI Taxonomy" id="1291555"/>
    <lineage>
        <taxon>Bacteria</taxon>
        <taxon>Bacillati</taxon>
        <taxon>Actinomycetota</taxon>
        <taxon>Actinomycetes</taxon>
        <taxon>Streptosporangiales</taxon>
        <taxon>Streptosporangiaceae</taxon>
        <taxon>Nonomuraea</taxon>
    </lineage>
</organism>
<protein>
    <submittedName>
        <fullName evidence="3">Uncharacterized protein</fullName>
    </submittedName>
</protein>
<evidence type="ECO:0000256" key="2">
    <source>
        <dbReference type="SAM" id="SignalP"/>
    </source>
</evidence>
<proteinExistence type="predicted"/>
<name>A0ABW4G9S2_9ACTN</name>
<feature type="region of interest" description="Disordered" evidence="1">
    <location>
        <begin position="29"/>
        <end position="56"/>
    </location>
</feature>
<feature type="compositionally biased region" description="Low complexity" evidence="1">
    <location>
        <begin position="31"/>
        <end position="54"/>
    </location>
</feature>
<feature type="signal peptide" evidence="2">
    <location>
        <begin position="1"/>
        <end position="24"/>
    </location>
</feature>
<keyword evidence="4" id="KW-1185">Reference proteome</keyword>
<evidence type="ECO:0000313" key="4">
    <source>
        <dbReference type="Proteomes" id="UP001597097"/>
    </source>
</evidence>
<gene>
    <name evidence="3" type="ORF">ACFSJ0_19505</name>
</gene>
<dbReference type="Proteomes" id="UP001597097">
    <property type="component" value="Unassembled WGS sequence"/>
</dbReference>
<reference evidence="4" key="1">
    <citation type="journal article" date="2019" name="Int. J. Syst. Evol. Microbiol.">
        <title>The Global Catalogue of Microorganisms (GCM) 10K type strain sequencing project: providing services to taxonomists for standard genome sequencing and annotation.</title>
        <authorList>
            <consortium name="The Broad Institute Genomics Platform"/>
            <consortium name="The Broad Institute Genome Sequencing Center for Infectious Disease"/>
            <person name="Wu L."/>
            <person name="Ma J."/>
        </authorList>
    </citation>
    <scope>NUCLEOTIDE SEQUENCE [LARGE SCALE GENOMIC DNA]</scope>
    <source>
        <strain evidence="4">CGMCC 1.15399</strain>
    </source>
</reference>
<feature type="chain" id="PRO_5047069523" evidence="2">
    <location>
        <begin position="25"/>
        <end position="171"/>
    </location>
</feature>
<evidence type="ECO:0000313" key="3">
    <source>
        <dbReference type="EMBL" id="MFD1539253.1"/>
    </source>
</evidence>
<dbReference type="EMBL" id="JBHUCM010000016">
    <property type="protein sequence ID" value="MFD1539253.1"/>
    <property type="molecule type" value="Genomic_DNA"/>
</dbReference>
<evidence type="ECO:0000256" key="1">
    <source>
        <dbReference type="SAM" id="MobiDB-lite"/>
    </source>
</evidence>
<comment type="caution">
    <text evidence="3">The sequence shown here is derived from an EMBL/GenBank/DDBJ whole genome shotgun (WGS) entry which is preliminary data.</text>
</comment>